<dbReference type="InterPro" id="IPR032416">
    <property type="entry name" value="Peptidase_M24_C"/>
</dbReference>
<dbReference type="PANTHER" id="PTHR43763:SF6">
    <property type="entry name" value="XAA-PRO AMINOPEPTIDASE 1"/>
    <property type="match status" value="1"/>
</dbReference>
<keyword evidence="9" id="KW-0031">Aminopeptidase</keyword>
<dbReference type="Gene3D" id="3.40.350.10">
    <property type="entry name" value="Creatinase/prolidase N-terminal domain"/>
    <property type="match status" value="2"/>
</dbReference>
<evidence type="ECO:0000259" key="8">
    <source>
        <dbReference type="Pfam" id="PF16188"/>
    </source>
</evidence>
<dbReference type="HOGENOM" id="CLU_011781_2_4_1"/>
<evidence type="ECO:0000256" key="5">
    <source>
        <dbReference type="ARBA" id="ARBA00023211"/>
    </source>
</evidence>
<sequence length="587" mass="67957">MMRLMKMHGVDGYLTFTSDEHLNEYIGEGDERVKFLTGFSGSNGIAITCTHPALYTDSRYYIQAMNQSKKYKLKKMEEEEGIDEYLEKVCKCKQVGICKKFIRSRKYEDLKNKLESRGITLKPFENDLVDIIWKDRPLRAFNKVYSIEEEKFRRYQMELIELCEDSEYREALRNKLSGDDTSVVGRAFKDKLKEIRSILEPDQTLVITELDTIAWIFNLRGSDILYNPVFYSYAIVSKDSAKLFTNEKNIKMDDVDIYPYDDFVRHATGLKGRIVISGECNAYVKDLFEGIEYCDKIRLLQSQKAEVEIEGFHLSYIFDGMALVELFEWVDLSLDKGISEKVIKERLDGIKKRFSGYVQPSFESIVGGGPNGAIVHHKASDRVVSRNEVILIDSGSQYMFGTTDTTRTLHFGEPTPEEKKSYTRVLKGQLRSMRMRFKSSMQPSVLDSLSRIDLWNEMEDYGHATGHGVGHFLCVHESPPTISYSSDQLLKPRQVFSIEPGFYKEGEYGIRIENLVYLKDIDGKFYEITNLTLVPYHLRLIDTSMMSEEEVSHLNRINEEIRSTLEPFMKGKIGYRYLMENTVPIKK</sequence>
<dbReference type="InterPro" id="IPR033740">
    <property type="entry name" value="Pept_M24B"/>
</dbReference>
<feature type="domain" description="Creatinase N-terminal" evidence="7">
    <location>
        <begin position="4"/>
        <end position="126"/>
    </location>
</feature>
<dbReference type="InterPro" id="IPR000994">
    <property type="entry name" value="Pept_M24"/>
</dbReference>
<keyword evidence="3" id="KW-0479">Metal-binding</keyword>
<dbReference type="SUPFAM" id="SSF53092">
    <property type="entry name" value="Creatinase/prolidase N-terminal domain"/>
    <property type="match status" value="1"/>
</dbReference>
<evidence type="ECO:0000256" key="4">
    <source>
        <dbReference type="ARBA" id="ARBA00022801"/>
    </source>
</evidence>
<dbReference type="RefSeq" id="XP_009264318.1">
    <property type="nucleotide sequence ID" value="XM_009266043.1"/>
</dbReference>
<dbReference type="GO" id="GO:0046872">
    <property type="term" value="F:metal ion binding"/>
    <property type="evidence" value="ECO:0007669"/>
    <property type="project" value="UniProtKB-KW"/>
</dbReference>
<organism evidence="9 10">
    <name type="scientific">Encephalitozoon romaleae (strain SJ-2008)</name>
    <name type="common">Microsporidian parasite</name>
    <dbReference type="NCBI Taxonomy" id="1178016"/>
    <lineage>
        <taxon>Eukaryota</taxon>
        <taxon>Fungi</taxon>
        <taxon>Fungi incertae sedis</taxon>
        <taxon>Microsporidia</taxon>
        <taxon>Unikaryonidae</taxon>
        <taxon>Encephalitozoon</taxon>
    </lineage>
</organism>
<keyword evidence="5" id="KW-0464">Manganese</keyword>
<dbReference type="InterPro" id="IPR036005">
    <property type="entry name" value="Creatinase/aminopeptidase-like"/>
</dbReference>
<dbReference type="Gene3D" id="3.90.230.10">
    <property type="entry name" value="Creatinase/methionine aminopeptidase superfamily"/>
    <property type="match status" value="1"/>
</dbReference>
<dbReference type="AlphaFoldDB" id="I6ZT68"/>
<dbReference type="OrthoDB" id="9995434at2759"/>
<keyword evidence="10" id="KW-1185">Reference proteome</keyword>
<dbReference type="CDD" id="cd01085">
    <property type="entry name" value="APP"/>
    <property type="match status" value="1"/>
</dbReference>
<gene>
    <name evidence="9" type="ordered locus">EROM_040530</name>
</gene>
<dbReference type="VEuPathDB" id="MicrosporidiaDB:EROM_040530"/>
<name>I6ZT68_ENCRO</name>
<evidence type="ECO:0000313" key="9">
    <source>
        <dbReference type="EMBL" id="AFN82821.1"/>
    </source>
</evidence>
<dbReference type="SUPFAM" id="SSF55920">
    <property type="entry name" value="Creatinase/aminopeptidase"/>
    <property type="match status" value="1"/>
</dbReference>
<dbReference type="Pfam" id="PF01321">
    <property type="entry name" value="Creatinase_N"/>
    <property type="match status" value="1"/>
</dbReference>
<dbReference type="Pfam" id="PF00557">
    <property type="entry name" value="Peptidase_M24"/>
    <property type="match status" value="1"/>
</dbReference>
<evidence type="ECO:0000313" key="10">
    <source>
        <dbReference type="Proteomes" id="UP000010094"/>
    </source>
</evidence>
<dbReference type="GO" id="GO:0070006">
    <property type="term" value="F:metalloaminopeptidase activity"/>
    <property type="evidence" value="ECO:0007669"/>
    <property type="project" value="InterPro"/>
</dbReference>
<proteinExistence type="inferred from homology"/>
<dbReference type="PANTHER" id="PTHR43763">
    <property type="entry name" value="XAA-PRO AMINOPEPTIDASE 1"/>
    <property type="match status" value="1"/>
</dbReference>
<evidence type="ECO:0000259" key="7">
    <source>
        <dbReference type="Pfam" id="PF01321"/>
    </source>
</evidence>
<dbReference type="GO" id="GO:0005737">
    <property type="term" value="C:cytoplasm"/>
    <property type="evidence" value="ECO:0007669"/>
    <property type="project" value="UniProtKB-ARBA"/>
</dbReference>
<protein>
    <submittedName>
        <fullName evidence="9">X-prolyl aminopeptidase 2</fullName>
    </submittedName>
</protein>
<feature type="domain" description="Peptidase M24 C-terminal" evidence="8">
    <location>
        <begin position="524"/>
        <end position="585"/>
    </location>
</feature>
<dbReference type="InterPro" id="IPR050422">
    <property type="entry name" value="X-Pro_aminopeptidase_P"/>
</dbReference>
<dbReference type="KEGG" id="ero:EROM_040530"/>
<evidence type="ECO:0000256" key="2">
    <source>
        <dbReference type="ARBA" id="ARBA00008766"/>
    </source>
</evidence>
<evidence type="ECO:0000259" key="6">
    <source>
        <dbReference type="Pfam" id="PF00557"/>
    </source>
</evidence>
<keyword evidence="4" id="KW-0378">Hydrolase</keyword>
<evidence type="ECO:0000256" key="3">
    <source>
        <dbReference type="ARBA" id="ARBA00022723"/>
    </source>
</evidence>
<dbReference type="FunFam" id="3.90.230.10:FF:000007">
    <property type="entry name" value="Xaa-Pro aminopeptidase P"/>
    <property type="match status" value="1"/>
</dbReference>
<accession>I6ZT68</accession>
<dbReference type="GeneID" id="20521117"/>
<dbReference type="Proteomes" id="UP000010094">
    <property type="component" value="Chromosome IV"/>
</dbReference>
<keyword evidence="9" id="KW-0645">Protease</keyword>
<reference evidence="9 10" key="1">
    <citation type="journal article" date="2012" name="Proc. Natl. Acad. Sci. U.S.A.">
        <title>Gain and loss of multiple functionally related, horizontally transferred genes in the reduced genomes of two microsporidian parasites.</title>
        <authorList>
            <person name="Pombert J.-F."/>
            <person name="Selman M."/>
            <person name="Burki F."/>
            <person name="Bardell F.T."/>
            <person name="Farinelli L."/>
            <person name="Solter L.F."/>
            <person name="Whitman D.W."/>
            <person name="Weiss L.M."/>
            <person name="Corradi N."/>
            <person name="Keeling P.J."/>
        </authorList>
    </citation>
    <scope>NUCLEOTIDE SEQUENCE [LARGE SCALE GENOMIC DNA]</scope>
    <source>
        <strain evidence="9 10">SJ-2008</strain>
    </source>
</reference>
<dbReference type="Pfam" id="PF16188">
    <property type="entry name" value="Peptidase_M24_C"/>
    <property type="match status" value="1"/>
</dbReference>
<comment type="cofactor">
    <cofactor evidence="1">
        <name>Mn(2+)</name>
        <dbReference type="ChEBI" id="CHEBI:29035"/>
    </cofactor>
</comment>
<dbReference type="InterPro" id="IPR029149">
    <property type="entry name" value="Creatin/AminoP/Spt16_N"/>
</dbReference>
<comment type="similarity">
    <text evidence="2">Belongs to the peptidase M24B family.</text>
</comment>
<dbReference type="InterPro" id="IPR000587">
    <property type="entry name" value="Creatinase_N"/>
</dbReference>
<evidence type="ECO:0000256" key="1">
    <source>
        <dbReference type="ARBA" id="ARBA00001936"/>
    </source>
</evidence>
<dbReference type="EMBL" id="CP003521">
    <property type="protein sequence ID" value="AFN82821.1"/>
    <property type="molecule type" value="Genomic_DNA"/>
</dbReference>
<dbReference type="Pfam" id="PF16189">
    <property type="entry name" value="Creatinase_N_2"/>
    <property type="match status" value="1"/>
</dbReference>
<feature type="domain" description="Peptidase M24" evidence="6">
    <location>
        <begin position="322"/>
        <end position="519"/>
    </location>
</feature>